<dbReference type="PANTHER" id="PTHR40115:SF1">
    <property type="entry name" value="INNER MEMBRANE PROTEIN WITH PEPSY TM HELIX"/>
    <property type="match status" value="1"/>
</dbReference>
<dbReference type="Pfam" id="PF16357">
    <property type="entry name" value="PepSY_TM_like_2"/>
    <property type="match status" value="1"/>
</dbReference>
<reference evidence="2 3" key="1">
    <citation type="submission" date="2019-02" db="EMBL/GenBank/DDBJ databases">
        <title>Deep-cultivation of Planctomycetes and their phenomic and genomic characterization uncovers novel biology.</title>
        <authorList>
            <person name="Wiegand S."/>
            <person name="Jogler M."/>
            <person name="Boedeker C."/>
            <person name="Pinto D."/>
            <person name="Vollmers J."/>
            <person name="Rivas-Marin E."/>
            <person name="Kohn T."/>
            <person name="Peeters S.H."/>
            <person name="Heuer A."/>
            <person name="Rast P."/>
            <person name="Oberbeckmann S."/>
            <person name="Bunk B."/>
            <person name="Jeske O."/>
            <person name="Meyerdierks A."/>
            <person name="Storesund J.E."/>
            <person name="Kallscheuer N."/>
            <person name="Luecker S."/>
            <person name="Lage O.M."/>
            <person name="Pohl T."/>
            <person name="Merkel B.J."/>
            <person name="Hornburger P."/>
            <person name="Mueller R.-W."/>
            <person name="Bruemmer F."/>
            <person name="Labrenz M."/>
            <person name="Spormann A.M."/>
            <person name="Op Den Camp H."/>
            <person name="Overmann J."/>
            <person name="Amann R."/>
            <person name="Jetten M.S.M."/>
            <person name="Mascher T."/>
            <person name="Medema M.H."/>
            <person name="Devos D.P."/>
            <person name="Kaster A.-K."/>
            <person name="Ovreas L."/>
            <person name="Rohde M."/>
            <person name="Galperin M.Y."/>
            <person name="Jogler C."/>
        </authorList>
    </citation>
    <scope>NUCLEOTIDE SEQUENCE [LARGE SCALE GENOMIC DNA]</scope>
    <source>
        <strain evidence="2 3">Enr8</strain>
    </source>
</reference>
<evidence type="ECO:0000313" key="2">
    <source>
        <dbReference type="EMBL" id="TWT29278.1"/>
    </source>
</evidence>
<dbReference type="EMBL" id="SJPF01000009">
    <property type="protein sequence ID" value="TWT29278.1"/>
    <property type="molecule type" value="Genomic_DNA"/>
</dbReference>
<name>A0A5C5UT61_9BACT</name>
<proteinExistence type="predicted"/>
<feature type="transmembrane region" description="Helical" evidence="1">
    <location>
        <begin position="33"/>
        <end position="55"/>
    </location>
</feature>
<accession>A0A5C5UT61</accession>
<keyword evidence="1" id="KW-1133">Transmembrane helix</keyword>
<comment type="caution">
    <text evidence="2">The sequence shown here is derived from an EMBL/GenBank/DDBJ whole genome shotgun (WGS) entry which is preliminary data.</text>
</comment>
<dbReference type="Proteomes" id="UP000318878">
    <property type="component" value="Unassembled WGS sequence"/>
</dbReference>
<protein>
    <submittedName>
        <fullName evidence="2">PepSY-associated TM helix</fullName>
    </submittedName>
</protein>
<sequence length="221" mass="24971">MAEVELPEKSAAATKASRDKKLRAYWMRTMIQWHWISSAISLVGMLLFAVTGITLNHPAELTVEPEVTSLSLEIPTDLQQSLAKLEIDGDAPLPADLSRWLGGQIGKSIGSRTAEWSEEEIYLSMQGPGSDAWLAIDRESGQIEYERTDRGWISYFNDLHKGRNTGAAWRWFIDVFAVATLIFCITGLMLLYFHARHRRMTWPLVTLGLILPLLLAMLFIH</sequence>
<keyword evidence="1" id="KW-0472">Membrane</keyword>
<dbReference type="PANTHER" id="PTHR40115">
    <property type="entry name" value="INNER MEMBRANE PROTEIN WITH PEPSY TM HELIX"/>
    <property type="match status" value="1"/>
</dbReference>
<organism evidence="2 3">
    <name type="scientific">Blastopirellula retiformator</name>
    <dbReference type="NCBI Taxonomy" id="2527970"/>
    <lineage>
        <taxon>Bacteria</taxon>
        <taxon>Pseudomonadati</taxon>
        <taxon>Planctomycetota</taxon>
        <taxon>Planctomycetia</taxon>
        <taxon>Pirellulales</taxon>
        <taxon>Pirellulaceae</taxon>
        <taxon>Blastopirellula</taxon>
    </lineage>
</organism>
<feature type="transmembrane region" description="Helical" evidence="1">
    <location>
        <begin position="171"/>
        <end position="193"/>
    </location>
</feature>
<dbReference type="AlphaFoldDB" id="A0A5C5UT61"/>
<feature type="transmembrane region" description="Helical" evidence="1">
    <location>
        <begin position="200"/>
        <end position="220"/>
    </location>
</feature>
<keyword evidence="1" id="KW-0812">Transmembrane</keyword>
<evidence type="ECO:0000256" key="1">
    <source>
        <dbReference type="SAM" id="Phobius"/>
    </source>
</evidence>
<gene>
    <name evidence="2" type="ORF">Enr8_50790</name>
</gene>
<keyword evidence="3" id="KW-1185">Reference proteome</keyword>
<dbReference type="InterPro" id="IPR032307">
    <property type="entry name" value="PepSY_TM-like_2"/>
</dbReference>
<evidence type="ECO:0000313" key="3">
    <source>
        <dbReference type="Proteomes" id="UP000318878"/>
    </source>
</evidence>